<keyword evidence="1" id="KW-0732">Signal</keyword>
<evidence type="ECO:0000256" key="1">
    <source>
        <dbReference type="SAM" id="SignalP"/>
    </source>
</evidence>
<keyword evidence="3" id="KW-1185">Reference proteome</keyword>
<dbReference type="Proteomes" id="UP000540698">
    <property type="component" value="Unassembled WGS sequence"/>
</dbReference>
<protein>
    <recommendedName>
        <fullName evidence="4">Lipoprotein</fullName>
    </recommendedName>
</protein>
<evidence type="ECO:0008006" key="4">
    <source>
        <dbReference type="Google" id="ProtNLM"/>
    </source>
</evidence>
<proteinExistence type="predicted"/>
<sequence>MTRTTAALAARTTAAFAAGATLFALLLTGCGDDKTNDAGSQATTTATQAAAQVDSVKAGAFLVSFRGAFPKLSEGKDDAKIASILTETCGDIKAGKSEDDVVANITKRAGGATRPSSEEAKAIYQMAKLMC</sequence>
<evidence type="ECO:0000313" key="3">
    <source>
        <dbReference type="Proteomes" id="UP000540698"/>
    </source>
</evidence>
<dbReference type="RefSeq" id="WP_062976654.1">
    <property type="nucleotide sequence ID" value="NZ_JAAXOS010000005.1"/>
</dbReference>
<feature type="signal peptide" evidence="1">
    <location>
        <begin position="1"/>
        <end position="17"/>
    </location>
</feature>
<name>A0A7X6L338_9NOCA</name>
<dbReference type="AlphaFoldDB" id="A0A7X6L338"/>
<comment type="caution">
    <text evidence="2">The sequence shown here is derived from an EMBL/GenBank/DDBJ whole genome shotgun (WGS) entry which is preliminary data.</text>
</comment>
<organism evidence="2 3">
    <name type="scientific">Nocardia gamkensis</name>
    <dbReference type="NCBI Taxonomy" id="352869"/>
    <lineage>
        <taxon>Bacteria</taxon>
        <taxon>Bacillati</taxon>
        <taxon>Actinomycetota</taxon>
        <taxon>Actinomycetes</taxon>
        <taxon>Mycobacteriales</taxon>
        <taxon>Nocardiaceae</taxon>
        <taxon>Nocardia</taxon>
    </lineage>
</organism>
<evidence type="ECO:0000313" key="2">
    <source>
        <dbReference type="EMBL" id="NKY26862.1"/>
    </source>
</evidence>
<accession>A0A7X6L338</accession>
<dbReference type="EMBL" id="JAAXOS010000005">
    <property type="protein sequence ID" value="NKY26862.1"/>
    <property type="molecule type" value="Genomic_DNA"/>
</dbReference>
<dbReference type="PROSITE" id="PS51257">
    <property type="entry name" value="PROKAR_LIPOPROTEIN"/>
    <property type="match status" value="1"/>
</dbReference>
<gene>
    <name evidence="2" type="ORF">HGB38_11590</name>
</gene>
<reference evidence="2 3" key="1">
    <citation type="submission" date="2020-04" db="EMBL/GenBank/DDBJ databases">
        <title>MicrobeNet Type strains.</title>
        <authorList>
            <person name="Nicholson A.C."/>
        </authorList>
    </citation>
    <scope>NUCLEOTIDE SEQUENCE [LARGE SCALE GENOMIC DNA]</scope>
    <source>
        <strain evidence="2 3">DSM 44956</strain>
    </source>
</reference>
<feature type="chain" id="PRO_5031063539" description="Lipoprotein" evidence="1">
    <location>
        <begin position="18"/>
        <end position="131"/>
    </location>
</feature>